<evidence type="ECO:0000313" key="11">
    <source>
        <dbReference type="EMBL" id="SDH63505.1"/>
    </source>
</evidence>
<reference evidence="15" key="3">
    <citation type="journal article" date="2018" name="J. Anim. Genet.">
        <title>Acquired interbacterial defense systems protect against interspecies antagonism in the human gut microbiome.</title>
        <authorList>
            <person name="Ross B.D."/>
            <person name="Verster A.J."/>
            <person name="Radey M.C."/>
            <person name="Schmidtke D.T."/>
            <person name="Pope C.E."/>
            <person name="Hoffman L.R."/>
            <person name="Hajjar A."/>
            <person name="Peterson S.B."/>
            <person name="Borenstein E."/>
            <person name="Mougous J."/>
        </authorList>
    </citation>
    <scope>NUCLEOTIDE SEQUENCE [LARGE SCALE GENOMIC DNA]</scope>
    <source>
        <strain evidence="15">3725 D1 iv</strain>
    </source>
</reference>
<dbReference type="Proteomes" id="UP000478493">
    <property type="component" value="Unassembled WGS sequence"/>
</dbReference>
<dbReference type="Proteomes" id="UP000283329">
    <property type="component" value="Unassembled WGS sequence"/>
</dbReference>
<dbReference type="Proteomes" id="UP000460135">
    <property type="component" value="Unassembled WGS sequence"/>
</dbReference>
<organism evidence="5 18">
    <name type="scientific">Bacteroides ovatus</name>
    <dbReference type="NCBI Taxonomy" id="28116"/>
    <lineage>
        <taxon>Bacteria</taxon>
        <taxon>Pseudomonadati</taxon>
        <taxon>Bacteroidota</taxon>
        <taxon>Bacteroidia</taxon>
        <taxon>Bacteroidales</taxon>
        <taxon>Bacteroidaceae</taxon>
        <taxon>Bacteroides</taxon>
    </lineage>
</organism>
<protein>
    <submittedName>
        <fullName evidence="5">Uncharacterized protein</fullName>
    </submittedName>
</protein>
<dbReference type="EMBL" id="VWLB01000015">
    <property type="protein sequence ID" value="KAA3928811.1"/>
    <property type="molecule type" value="Genomic_DNA"/>
</dbReference>
<evidence type="ECO:0000313" key="8">
    <source>
        <dbReference type="EMBL" id="QDM07939.1"/>
    </source>
</evidence>
<dbReference type="PATRIC" id="fig|28116.10.peg.3675"/>
<evidence type="ECO:0000313" key="12">
    <source>
        <dbReference type="Proteomes" id="UP000181870"/>
    </source>
</evidence>
<dbReference type="PROSITE" id="PS51257">
    <property type="entry name" value="PROKAR_LIPOPROTEIN"/>
    <property type="match status" value="1"/>
</dbReference>
<reference evidence="13 14" key="5">
    <citation type="submission" date="2018-08" db="EMBL/GenBank/DDBJ databases">
        <title>A genome reference for cultivated species of the human gut microbiota.</title>
        <authorList>
            <person name="Zou Y."/>
            <person name="Xue W."/>
            <person name="Luo G."/>
        </authorList>
    </citation>
    <scope>NUCLEOTIDE SEQUENCE [LARGE SCALE GENOMIC DNA]</scope>
    <source>
        <strain evidence="9 14">AF04-46</strain>
        <strain evidence="10 13">AM17-48</strain>
    </source>
</reference>
<evidence type="ECO:0000313" key="7">
    <source>
        <dbReference type="EMBL" id="MDC2741346.1"/>
    </source>
</evidence>
<dbReference type="Proteomes" id="UP000435985">
    <property type="component" value="Unassembled WGS sequence"/>
</dbReference>
<evidence type="ECO:0000313" key="4">
    <source>
        <dbReference type="EMBL" id="KAA4537157.1"/>
    </source>
</evidence>
<evidence type="ECO:0000313" key="3">
    <source>
        <dbReference type="EMBL" id="KAA4098933.1"/>
    </source>
</evidence>
<evidence type="ECO:0000313" key="17">
    <source>
        <dbReference type="Proteomes" id="UP000375690"/>
    </source>
</evidence>
<reference evidence="7" key="8">
    <citation type="submission" date="2022-10" db="EMBL/GenBank/DDBJ databases">
        <title>Human gut microbiome strain richness.</title>
        <authorList>
            <person name="Chen-Liaw A."/>
        </authorList>
    </citation>
    <scope>NUCLEOTIDE SEQUENCE</scope>
    <source>
        <strain evidence="7">BSD2780120875st1_E1_BSD2780120875_150330</strain>
    </source>
</reference>
<dbReference type="EMBL" id="CP041395">
    <property type="protein sequence ID" value="QDM07939.1"/>
    <property type="molecule type" value="Genomic_DNA"/>
</dbReference>
<dbReference type="Proteomes" id="UP000286031">
    <property type="component" value="Unassembled WGS sequence"/>
</dbReference>
<reference evidence="8" key="4">
    <citation type="journal article" date="2018" name="Nature">
        <title>Human gut bacteria contain acquired interbacterial defence systems.</title>
        <authorList>
            <person name="Ross B.D."/>
            <person name="Verster A.J."/>
            <person name="Radey M.C."/>
            <person name="Schmidtke D.T."/>
            <person name="Pope C.E."/>
            <person name="Hoffman L.R."/>
            <person name="Hajjar A."/>
            <person name="Peterson S.B."/>
            <person name="Borenstein E."/>
            <person name="Mougous J."/>
        </authorList>
    </citation>
    <scope>NUCLEOTIDE SEQUENCE</scope>
    <source>
        <strain evidence="8">3725 D1 iv</strain>
    </source>
</reference>
<evidence type="ECO:0000313" key="10">
    <source>
        <dbReference type="EMBL" id="RHH47393.1"/>
    </source>
</evidence>
<evidence type="ECO:0000313" key="18">
    <source>
        <dbReference type="Proteomes" id="UP000435985"/>
    </source>
</evidence>
<dbReference type="EMBL" id="FNDO01000009">
    <property type="protein sequence ID" value="SDH63505.1"/>
    <property type="molecule type" value="Genomic_DNA"/>
</dbReference>
<dbReference type="EMBL" id="VWLX01000007">
    <property type="protein sequence ID" value="KAA3805309.1"/>
    <property type="molecule type" value="Genomic_DNA"/>
</dbReference>
<evidence type="ECO:0000313" key="13">
    <source>
        <dbReference type="Proteomes" id="UP000283329"/>
    </source>
</evidence>
<evidence type="ECO:0000313" key="16">
    <source>
        <dbReference type="Proteomes" id="UP000365824"/>
    </source>
</evidence>
<dbReference type="EMBL" id="QRJR01000007">
    <property type="protein sequence ID" value="RHH47393.1"/>
    <property type="molecule type" value="Genomic_DNA"/>
</dbReference>
<reference evidence="16 17" key="6">
    <citation type="journal article" date="2019" name="Nat. Med.">
        <title>A library of human gut bacterial isolates paired with longitudinal multiomics data enables mechanistic microbiome research.</title>
        <authorList>
            <person name="Poyet M."/>
            <person name="Groussin M."/>
            <person name="Gibbons S.M."/>
            <person name="Avila-Pacheco J."/>
            <person name="Jiang X."/>
            <person name="Kearney S.M."/>
            <person name="Perrotta A.R."/>
            <person name="Berdy B."/>
            <person name="Zhao S."/>
            <person name="Lieberman T.D."/>
            <person name="Swanson P.K."/>
            <person name="Smith M."/>
            <person name="Roesemann S."/>
            <person name="Alexander J.E."/>
            <person name="Rich S.A."/>
            <person name="Livny J."/>
            <person name="Vlamakis H."/>
            <person name="Clish C."/>
            <person name="Bullock K."/>
            <person name="Deik A."/>
            <person name="Scott J."/>
            <person name="Pierce K.A."/>
            <person name="Xavier R.J."/>
            <person name="Alm E.J."/>
        </authorList>
    </citation>
    <scope>NUCLEOTIDE SEQUENCE [LARGE SCALE GENOMIC DNA]</scope>
    <source>
        <strain evidence="3 20">BIOML-A134</strain>
        <strain evidence="5 18">BIOML-A14</strain>
        <strain evidence="2 16">BIOML-A160</strain>
        <strain evidence="1 19">BIOML-A183</strain>
        <strain evidence="6 17">BIOML-A2</strain>
        <strain evidence="4 21">BIOML-A41</strain>
    </source>
</reference>
<proteinExistence type="predicted"/>
<evidence type="ECO:0000313" key="20">
    <source>
        <dbReference type="Proteomes" id="UP000473905"/>
    </source>
</evidence>
<dbReference type="STRING" id="28116.Bovatus_00508"/>
<dbReference type="Proteomes" id="UP000318823">
    <property type="component" value="Chromosome"/>
</dbReference>
<dbReference type="EMBL" id="JAQNZF010000004">
    <property type="protein sequence ID" value="MDC2741346.1"/>
    <property type="molecule type" value="Genomic_DNA"/>
</dbReference>
<dbReference type="EMBL" id="VWGP01000007">
    <property type="protein sequence ID" value="KAA4537157.1"/>
    <property type="molecule type" value="Genomic_DNA"/>
</dbReference>
<dbReference type="Proteomes" id="UP000473905">
    <property type="component" value="Unassembled WGS sequence"/>
</dbReference>
<reference evidence="8" key="7">
    <citation type="submission" date="2019-07" db="EMBL/GenBank/DDBJ databases">
        <authorList>
            <person name="Ross B.D."/>
            <person name="Verster A.J."/>
            <person name="Radey M.C."/>
            <person name="Schmidtke D.T."/>
            <person name="Pope C.E."/>
            <person name="Hoffman L.R."/>
            <person name="Hajjar A."/>
            <person name="Peterson S.B."/>
            <person name="Borenstein E."/>
            <person name="Mougous J.D."/>
        </authorList>
    </citation>
    <scope>NUCLEOTIDE SEQUENCE</scope>
    <source>
        <strain evidence="8">3725 D1 iv</strain>
    </source>
</reference>
<dbReference type="EMBL" id="VWFO01000006">
    <property type="protein sequence ID" value="KAA4665316.1"/>
    <property type="molecule type" value="Genomic_DNA"/>
</dbReference>
<dbReference type="Proteomes" id="UP001219389">
    <property type="component" value="Unassembled WGS sequence"/>
</dbReference>
<dbReference type="Proteomes" id="UP000375690">
    <property type="component" value="Unassembled WGS sequence"/>
</dbReference>
<dbReference type="Proteomes" id="UP000365824">
    <property type="component" value="Unassembled WGS sequence"/>
</dbReference>
<evidence type="ECO:0000313" key="5">
    <source>
        <dbReference type="EMBL" id="KAA4665316.1"/>
    </source>
</evidence>
<dbReference type="RefSeq" id="WP_004306317.1">
    <property type="nucleotide sequence ID" value="NZ_BAABYV010000001.1"/>
</dbReference>
<dbReference type="EMBL" id="VWKB01000013">
    <property type="protein sequence ID" value="KAA4098933.1"/>
    <property type="molecule type" value="Genomic_DNA"/>
</dbReference>
<evidence type="ECO:0000313" key="15">
    <source>
        <dbReference type="Proteomes" id="UP000318823"/>
    </source>
</evidence>
<dbReference type="EMBL" id="QSBI01000008">
    <property type="protein sequence ID" value="RGX10859.1"/>
    <property type="molecule type" value="Genomic_DNA"/>
</dbReference>
<gene>
    <name evidence="10" type="ORF">DW206_10620</name>
    <name evidence="9" type="ORF">DWV35_08520</name>
    <name evidence="8" type="ORF">DYI28_03970</name>
    <name evidence="6" type="ORF">F3B53_02680</name>
    <name evidence="4" type="ORF">F3B85_12420</name>
    <name evidence="5" type="ORF">F3B98_06725</name>
    <name evidence="3" type="ORF">F3D66_10785</name>
    <name evidence="2" type="ORF">F3F25_10495</name>
    <name evidence="1" type="ORF">F3F51_10770</name>
    <name evidence="7" type="ORF">PO382_03810</name>
    <name evidence="11" type="ORF">SAMN05192582_100965</name>
</gene>
<dbReference type="EMBL" id="VWFC01000002">
    <property type="protein sequence ID" value="KAB1330661.1"/>
    <property type="molecule type" value="Genomic_DNA"/>
</dbReference>
<evidence type="ECO:0000313" key="1">
    <source>
        <dbReference type="EMBL" id="KAA3805309.1"/>
    </source>
</evidence>
<accession>A0A139KXH0</accession>
<evidence type="ECO:0000313" key="21">
    <source>
        <dbReference type="Proteomes" id="UP000478493"/>
    </source>
</evidence>
<dbReference type="GeneID" id="69479688"/>
<sequence>MEYHRISFIHNDTEYSFVKAMSSSLTGYALVTACRAEVTIYMKENNLKGYYILTGMAKV</sequence>
<keyword evidence="20" id="KW-1185">Reference proteome</keyword>
<evidence type="ECO:0000313" key="9">
    <source>
        <dbReference type="EMBL" id="RGX10859.1"/>
    </source>
</evidence>
<dbReference type="AlphaFoldDB" id="A0A139KXH0"/>
<reference evidence="11" key="2">
    <citation type="submission" date="2016-10" db="EMBL/GenBank/DDBJ databases">
        <authorList>
            <person name="de Groot N.N."/>
        </authorList>
    </citation>
    <scope>NUCLEOTIDE SEQUENCE [LARGE SCALE GENOMIC DNA]</scope>
    <source>
        <strain evidence="11">NLAE-zl-C57</strain>
    </source>
</reference>
<evidence type="ECO:0000313" key="14">
    <source>
        <dbReference type="Proteomes" id="UP000286031"/>
    </source>
</evidence>
<evidence type="ECO:0000313" key="19">
    <source>
        <dbReference type="Proteomes" id="UP000460135"/>
    </source>
</evidence>
<dbReference type="Proteomes" id="UP000181870">
    <property type="component" value="Unassembled WGS sequence"/>
</dbReference>
<evidence type="ECO:0000313" key="6">
    <source>
        <dbReference type="EMBL" id="KAB1330661.1"/>
    </source>
</evidence>
<reference evidence="12" key="1">
    <citation type="submission" date="2016-10" db="EMBL/GenBank/DDBJ databases">
        <authorList>
            <person name="Varghese N."/>
            <person name="Submissions S."/>
        </authorList>
    </citation>
    <scope>NUCLEOTIDE SEQUENCE [LARGE SCALE GENOMIC DNA]</scope>
    <source>
        <strain evidence="12">NLAE-zl-C57</strain>
    </source>
</reference>
<evidence type="ECO:0000313" key="2">
    <source>
        <dbReference type="EMBL" id="KAA3928811.1"/>
    </source>
</evidence>
<name>A0A139KXH0_BACOV</name>